<dbReference type="PANTHER" id="PTHR35529">
    <property type="entry name" value="MANGANESE EFFLUX PUMP MNTP-RELATED"/>
    <property type="match status" value="1"/>
</dbReference>
<keyword evidence="6 8" id="KW-0472">Membrane</keyword>
<dbReference type="InterPro" id="IPR003810">
    <property type="entry name" value="Mntp/YtaF"/>
</dbReference>
<evidence type="ECO:0000313" key="10">
    <source>
        <dbReference type="EMBL" id="PSK84703.1"/>
    </source>
</evidence>
<evidence type="ECO:0000313" key="11">
    <source>
        <dbReference type="Proteomes" id="UP000240621"/>
    </source>
</evidence>
<gene>
    <name evidence="8 9" type="primary">mntP</name>
    <name evidence="10" type="ORF">CLV93_102494</name>
    <name evidence="9" type="ORF">JCM18694_11140</name>
</gene>
<keyword evidence="2 8" id="KW-1003">Cell membrane</keyword>
<keyword evidence="5 8" id="KW-0406">Ion transport</keyword>
<evidence type="ECO:0000256" key="6">
    <source>
        <dbReference type="ARBA" id="ARBA00023136"/>
    </source>
</evidence>
<feature type="transmembrane region" description="Helical" evidence="8">
    <location>
        <begin position="165"/>
        <end position="182"/>
    </location>
</feature>
<dbReference type="GO" id="GO:0005886">
    <property type="term" value="C:plasma membrane"/>
    <property type="evidence" value="ECO:0007669"/>
    <property type="project" value="UniProtKB-SubCell"/>
</dbReference>
<dbReference type="Proteomes" id="UP000396862">
    <property type="component" value="Unassembled WGS sequence"/>
</dbReference>
<comment type="subcellular location">
    <subcellularLocation>
        <location evidence="8">Cell membrane</location>
        <topology evidence="8">Multi-pass membrane protein</topology>
    </subcellularLocation>
</comment>
<keyword evidence="3 8" id="KW-0812">Transmembrane</keyword>
<evidence type="ECO:0000256" key="8">
    <source>
        <dbReference type="HAMAP-Rule" id="MF_01521"/>
    </source>
</evidence>
<evidence type="ECO:0000256" key="2">
    <source>
        <dbReference type="ARBA" id="ARBA00022475"/>
    </source>
</evidence>
<protein>
    <recommendedName>
        <fullName evidence="8">Putative manganese efflux pump MntP</fullName>
    </recommendedName>
</protein>
<keyword evidence="12" id="KW-1185">Reference proteome</keyword>
<evidence type="ECO:0000313" key="12">
    <source>
        <dbReference type="Proteomes" id="UP000396862"/>
    </source>
</evidence>
<feature type="transmembrane region" description="Helical" evidence="8">
    <location>
        <begin position="70"/>
        <end position="86"/>
    </location>
</feature>
<evidence type="ECO:0000313" key="9">
    <source>
        <dbReference type="EMBL" id="GET20868.1"/>
    </source>
</evidence>
<evidence type="ECO:0000256" key="7">
    <source>
        <dbReference type="ARBA" id="ARBA00023211"/>
    </source>
</evidence>
<dbReference type="Pfam" id="PF02659">
    <property type="entry name" value="Mntp"/>
    <property type="match status" value="1"/>
</dbReference>
<reference evidence="10 11" key="1">
    <citation type="submission" date="2018-03" db="EMBL/GenBank/DDBJ databases">
        <title>Genomic Encyclopedia of Archaeal and Bacterial Type Strains, Phase II (KMG-II): from individual species to whole genera.</title>
        <authorList>
            <person name="Goeker M."/>
        </authorList>
    </citation>
    <scope>NUCLEOTIDE SEQUENCE [LARGE SCALE GENOMIC DNA]</scope>
    <source>
        <strain evidence="10 11">DSM 27267</strain>
    </source>
</reference>
<comment type="caution">
    <text evidence="10">The sequence shown here is derived from an EMBL/GenBank/DDBJ whole genome shotgun (WGS) entry which is preliminary data.</text>
</comment>
<dbReference type="AlphaFoldDB" id="A0A2P8CID4"/>
<evidence type="ECO:0000256" key="1">
    <source>
        <dbReference type="ARBA" id="ARBA00022448"/>
    </source>
</evidence>
<evidence type="ECO:0000256" key="4">
    <source>
        <dbReference type="ARBA" id="ARBA00022989"/>
    </source>
</evidence>
<feature type="transmembrane region" description="Helical" evidence="8">
    <location>
        <begin position="39"/>
        <end position="58"/>
    </location>
</feature>
<keyword evidence="4 8" id="KW-1133">Transmembrane helix</keyword>
<comment type="similarity">
    <text evidence="8">Belongs to the MntP (TC 9.B.29) family.</text>
</comment>
<keyword evidence="1 8" id="KW-0813">Transport</keyword>
<feature type="transmembrane region" description="Helical" evidence="8">
    <location>
        <begin position="132"/>
        <end position="153"/>
    </location>
</feature>
<dbReference type="GO" id="GO:0005384">
    <property type="term" value="F:manganese ion transmembrane transporter activity"/>
    <property type="evidence" value="ECO:0007669"/>
    <property type="project" value="UniProtKB-UniRule"/>
</dbReference>
<sequence length="187" mass="20285">MDLLTVSILALGLSMDSFAVSISCGLAERKISFQHAVKIALSLAFFQGLLPLLGWFVGSEIKDFVEHIDHWIAFALLSYLGGKMIFESLDKENTEGMANVYSWGNILTLSIATSIDALIVGFSYALASPGDLFEGAIIIGGVTFFFSMLGIRIGKNVGNRFGKRMELLGGIVLLAIGFKILLEHLFS</sequence>
<feature type="transmembrane region" description="Helical" evidence="8">
    <location>
        <begin position="6"/>
        <end position="27"/>
    </location>
</feature>
<evidence type="ECO:0000256" key="5">
    <source>
        <dbReference type="ARBA" id="ARBA00023065"/>
    </source>
</evidence>
<keyword evidence="7 8" id="KW-0464">Manganese</keyword>
<dbReference type="PANTHER" id="PTHR35529:SF1">
    <property type="entry name" value="MANGANESE EFFLUX PUMP MNTP-RELATED"/>
    <property type="match status" value="1"/>
</dbReference>
<reference evidence="9 12" key="2">
    <citation type="submission" date="2019-10" db="EMBL/GenBank/DDBJ databases">
        <title>Prolixibacter strains distinguished by the presence of nitrate reductase genes were adept at nitrate-dependent anaerobic corrosion of metallic iron and carbon steel.</title>
        <authorList>
            <person name="Iino T."/>
            <person name="Shono N."/>
            <person name="Ito K."/>
            <person name="Nakamura R."/>
            <person name="Sueoka K."/>
            <person name="Harayama S."/>
            <person name="Ohkuma M."/>
        </authorList>
    </citation>
    <scope>NUCLEOTIDE SEQUENCE [LARGE SCALE GENOMIC DNA]</scope>
    <source>
        <strain evidence="9 12">MIC1-1</strain>
    </source>
</reference>
<evidence type="ECO:0000256" key="3">
    <source>
        <dbReference type="ARBA" id="ARBA00022692"/>
    </source>
</evidence>
<organism evidence="10 11">
    <name type="scientific">Prolixibacter denitrificans</name>
    <dbReference type="NCBI Taxonomy" id="1541063"/>
    <lineage>
        <taxon>Bacteria</taxon>
        <taxon>Pseudomonadati</taxon>
        <taxon>Bacteroidota</taxon>
        <taxon>Bacteroidia</taxon>
        <taxon>Marinilabiliales</taxon>
        <taxon>Prolixibacteraceae</taxon>
        <taxon>Prolixibacter</taxon>
    </lineage>
</organism>
<feature type="transmembrane region" description="Helical" evidence="8">
    <location>
        <begin position="106"/>
        <end position="126"/>
    </location>
</feature>
<dbReference type="HAMAP" id="MF_01521">
    <property type="entry name" value="MntP_pump"/>
    <property type="match status" value="1"/>
</dbReference>
<dbReference type="Proteomes" id="UP000240621">
    <property type="component" value="Unassembled WGS sequence"/>
</dbReference>
<accession>A0A2P8CID4</accession>
<dbReference type="EMBL" id="BLAU01000001">
    <property type="protein sequence ID" value="GET20868.1"/>
    <property type="molecule type" value="Genomic_DNA"/>
</dbReference>
<proteinExistence type="inferred from homology"/>
<dbReference type="RefSeq" id="WP_106541279.1">
    <property type="nucleotide sequence ID" value="NZ_BLAU01000001.1"/>
</dbReference>
<name>A0A2P8CID4_9BACT</name>
<dbReference type="EMBL" id="PYGC01000002">
    <property type="protein sequence ID" value="PSK84703.1"/>
    <property type="molecule type" value="Genomic_DNA"/>
</dbReference>
<comment type="function">
    <text evidence="8">Probably functions as a manganese efflux pump.</text>
</comment>
<dbReference type="OrthoDB" id="9811590at2"/>
<dbReference type="InterPro" id="IPR022929">
    <property type="entry name" value="Put_MntP"/>
</dbReference>